<dbReference type="AlphaFoldDB" id="A0A1V8T8T6"/>
<sequence length="142" mass="15202">MSTRKRKQDEELVELPEDGSDEESEEEYISEGDEDVSEVGSEEEEEEDDEVEAEAAPAPPKAKKQKTKPTEVVEEDEPAGEEDGDVEEEDLEDDEAAPDSDGGADEDAAETAKSSGPAASAKARSGNTVPKEASLEEVDDAE</sequence>
<protein>
    <submittedName>
        <fullName evidence="2">Uncharacterized protein</fullName>
    </submittedName>
</protein>
<dbReference type="EMBL" id="NAJO01000013">
    <property type="protein sequence ID" value="OQO07813.1"/>
    <property type="molecule type" value="Genomic_DNA"/>
</dbReference>
<feature type="compositionally biased region" description="Acidic residues" evidence="1">
    <location>
        <begin position="11"/>
        <end position="53"/>
    </location>
</feature>
<dbReference type="Proteomes" id="UP000192596">
    <property type="component" value="Unassembled WGS sequence"/>
</dbReference>
<organism evidence="2 3">
    <name type="scientific">Cryoendolithus antarcticus</name>
    <dbReference type="NCBI Taxonomy" id="1507870"/>
    <lineage>
        <taxon>Eukaryota</taxon>
        <taxon>Fungi</taxon>
        <taxon>Dikarya</taxon>
        <taxon>Ascomycota</taxon>
        <taxon>Pezizomycotina</taxon>
        <taxon>Dothideomycetes</taxon>
        <taxon>Dothideomycetidae</taxon>
        <taxon>Cladosporiales</taxon>
        <taxon>Cladosporiaceae</taxon>
        <taxon>Cryoendolithus</taxon>
    </lineage>
</organism>
<evidence type="ECO:0000256" key="1">
    <source>
        <dbReference type="SAM" id="MobiDB-lite"/>
    </source>
</evidence>
<evidence type="ECO:0000313" key="3">
    <source>
        <dbReference type="Proteomes" id="UP000192596"/>
    </source>
</evidence>
<dbReference type="InParanoid" id="A0A1V8T8T6"/>
<name>A0A1V8T8T6_9PEZI</name>
<reference evidence="3" key="1">
    <citation type="submission" date="2017-03" db="EMBL/GenBank/DDBJ databases">
        <title>Genomes of endolithic fungi from Antarctica.</title>
        <authorList>
            <person name="Coleine C."/>
            <person name="Masonjones S."/>
            <person name="Stajich J.E."/>
        </authorList>
    </citation>
    <scope>NUCLEOTIDE SEQUENCE [LARGE SCALE GENOMIC DNA]</scope>
    <source>
        <strain evidence="3">CCFEE 5527</strain>
    </source>
</reference>
<gene>
    <name evidence="2" type="ORF">B0A48_06604</name>
</gene>
<proteinExistence type="predicted"/>
<accession>A0A1V8T8T6</accession>
<feature type="compositionally biased region" description="Low complexity" evidence="1">
    <location>
        <begin position="111"/>
        <end position="126"/>
    </location>
</feature>
<feature type="compositionally biased region" description="Acidic residues" evidence="1">
    <location>
        <begin position="72"/>
        <end position="109"/>
    </location>
</feature>
<dbReference type="STRING" id="1507870.A0A1V8T8T6"/>
<feature type="region of interest" description="Disordered" evidence="1">
    <location>
        <begin position="1"/>
        <end position="142"/>
    </location>
</feature>
<comment type="caution">
    <text evidence="2">The sequence shown here is derived from an EMBL/GenBank/DDBJ whole genome shotgun (WGS) entry which is preliminary data.</text>
</comment>
<keyword evidence="3" id="KW-1185">Reference proteome</keyword>
<evidence type="ECO:0000313" key="2">
    <source>
        <dbReference type="EMBL" id="OQO07813.1"/>
    </source>
</evidence>